<accession>A0A9W2Z3D9</accession>
<protein>
    <submittedName>
        <fullName evidence="7 8">Uncharacterized protein LOC106072419</fullName>
    </submittedName>
</protein>
<dbReference type="PANTHER" id="PTHR10903">
    <property type="entry name" value="GTPASE, IMAP FAMILY MEMBER-RELATED"/>
    <property type="match status" value="1"/>
</dbReference>
<dbReference type="OrthoDB" id="10061751at2759"/>
<dbReference type="InterPro" id="IPR027417">
    <property type="entry name" value="P-loop_NTPase"/>
</dbReference>
<dbReference type="InterPro" id="IPR006703">
    <property type="entry name" value="G_AIG1"/>
</dbReference>
<evidence type="ECO:0000313" key="6">
    <source>
        <dbReference type="Proteomes" id="UP001165740"/>
    </source>
</evidence>
<dbReference type="SUPFAM" id="SSF52540">
    <property type="entry name" value="P-loop containing nucleoside triphosphate hydrolases"/>
    <property type="match status" value="1"/>
</dbReference>
<dbReference type="Proteomes" id="UP001165740">
    <property type="component" value="Chromosome 16"/>
</dbReference>
<evidence type="ECO:0000313" key="7">
    <source>
        <dbReference type="RefSeq" id="XP_055869450.1"/>
    </source>
</evidence>
<evidence type="ECO:0000256" key="1">
    <source>
        <dbReference type="ARBA" id="ARBA00008535"/>
    </source>
</evidence>
<dbReference type="GO" id="GO:0005525">
    <property type="term" value="F:GTP binding"/>
    <property type="evidence" value="ECO:0007669"/>
    <property type="project" value="UniProtKB-KW"/>
</dbReference>
<name>A0A9W2Z3D9_BIOGL</name>
<keyword evidence="2" id="KW-0547">Nucleotide-binding</keyword>
<gene>
    <name evidence="7 8" type="primary">LOC106072419</name>
</gene>
<evidence type="ECO:0000256" key="2">
    <source>
        <dbReference type="ARBA" id="ARBA00022741"/>
    </source>
</evidence>
<dbReference type="GeneID" id="106072419"/>
<keyword evidence="4" id="KW-0175">Coiled coil</keyword>
<dbReference type="RefSeq" id="XP_055869450.1">
    <property type="nucleotide sequence ID" value="XM_056013475.1"/>
</dbReference>
<evidence type="ECO:0000256" key="3">
    <source>
        <dbReference type="ARBA" id="ARBA00023134"/>
    </source>
</evidence>
<dbReference type="Gene3D" id="3.40.50.300">
    <property type="entry name" value="P-loop containing nucleotide triphosphate hydrolases"/>
    <property type="match status" value="1"/>
</dbReference>
<dbReference type="InterPro" id="IPR045058">
    <property type="entry name" value="GIMA/IAN/Toc"/>
</dbReference>
<sequence>MNINILLVGRTGNGKSATGNSILGSAPFVSKRSSTSVTVKIQKNKKEIVNGNSLTVVDTVGFADTKCQGHVDNYQLMKSEIDKALNLCPSGFHAIIFVMNATERITDEEKDAFKCITTVLGKENFQKFGVLLFTHGIMYLKDHKDKPFLNWCKEQEELGEHLIQTKNRAILFENKSRNNKEAFTFLDQEKKLFEIIEHLFDPKFSKAYTRVNFDEAAVHRIHKEVEVLKPDIEKKAETFCKNTDSKLKEIKKMGVENGLRNSKDLISKLDNLVQDQNTGVLEQPKRQLDVCKRNIDCSIESAQKEISDTEIERQKTDLEKNIQIRDKLERRRQEQKMNYMIVNAGFRLGFEVLRFAWN</sequence>
<dbReference type="Pfam" id="PF04548">
    <property type="entry name" value="AIG1"/>
    <property type="match status" value="1"/>
</dbReference>
<feature type="domain" description="AIG1-type G" evidence="5">
    <location>
        <begin position="1"/>
        <end position="217"/>
    </location>
</feature>
<dbReference type="RefSeq" id="XP_055869451.1">
    <property type="nucleotide sequence ID" value="XM_056013476.1"/>
</dbReference>
<keyword evidence="6" id="KW-1185">Reference proteome</keyword>
<dbReference type="OMA" id="FEHTMLL"/>
<dbReference type="AlphaFoldDB" id="A0A9W2Z3D9"/>
<dbReference type="PROSITE" id="PS51720">
    <property type="entry name" value="G_AIG1"/>
    <property type="match status" value="1"/>
</dbReference>
<proteinExistence type="inferred from homology"/>
<evidence type="ECO:0000313" key="8">
    <source>
        <dbReference type="RefSeq" id="XP_055869451.1"/>
    </source>
</evidence>
<comment type="similarity">
    <text evidence="1">Belongs to the TRAFAC class TrmE-Era-EngA-EngB-Septin-like GTPase superfamily. AIG1/Toc34/Toc159-like paraseptin GTPase family. IAN subfamily.</text>
</comment>
<dbReference type="PANTHER" id="PTHR10903:SF184">
    <property type="entry name" value="GTP-BINDING PROTEIN A"/>
    <property type="match status" value="1"/>
</dbReference>
<keyword evidence="3" id="KW-0342">GTP-binding</keyword>
<feature type="coiled-coil region" evidence="4">
    <location>
        <begin position="299"/>
        <end position="331"/>
    </location>
</feature>
<evidence type="ECO:0000259" key="5">
    <source>
        <dbReference type="PROSITE" id="PS51720"/>
    </source>
</evidence>
<organism evidence="6 8">
    <name type="scientific">Biomphalaria glabrata</name>
    <name type="common">Bloodfluke planorb</name>
    <name type="synonym">Freshwater snail</name>
    <dbReference type="NCBI Taxonomy" id="6526"/>
    <lineage>
        <taxon>Eukaryota</taxon>
        <taxon>Metazoa</taxon>
        <taxon>Spiralia</taxon>
        <taxon>Lophotrochozoa</taxon>
        <taxon>Mollusca</taxon>
        <taxon>Gastropoda</taxon>
        <taxon>Heterobranchia</taxon>
        <taxon>Euthyneura</taxon>
        <taxon>Panpulmonata</taxon>
        <taxon>Hygrophila</taxon>
        <taxon>Lymnaeoidea</taxon>
        <taxon>Planorbidae</taxon>
        <taxon>Biomphalaria</taxon>
    </lineage>
</organism>
<evidence type="ECO:0000256" key="4">
    <source>
        <dbReference type="SAM" id="Coils"/>
    </source>
</evidence>
<reference evidence="7 8" key="1">
    <citation type="submission" date="2025-04" db="UniProtKB">
        <authorList>
            <consortium name="RefSeq"/>
        </authorList>
    </citation>
    <scope>IDENTIFICATION</scope>
</reference>